<evidence type="ECO:0000313" key="1">
    <source>
        <dbReference type="EMBL" id="ATI41164.1"/>
    </source>
</evidence>
<dbReference type="SUPFAM" id="SSF74650">
    <property type="entry name" value="Galactose mutarotase-like"/>
    <property type="match status" value="1"/>
</dbReference>
<dbReference type="Gene3D" id="2.70.98.10">
    <property type="match status" value="1"/>
</dbReference>
<dbReference type="Pfam" id="PF14486">
    <property type="entry name" value="DUF4432"/>
    <property type="match status" value="1"/>
</dbReference>
<sequence length="310" mass="33334">MPDMPRAARHRLPDMVGDLRQLASVQRIALRDGPDAGQPLIAFSTGGGLTFDVKENASLDIRSLHYRGIPVGWRHPAGDQHNRERALTGFLVTCGLENVRAPRDGMAQHGTLALSPVRLTGLGEDWDAAVPHLHVTGEITHPMPCGAVLRLRRRLSAPIGGASLMIEDEVTNVSALPAEMMILYHLNFGFPLAAPGCEVRLGADRLMGIDAAGDKPPPSTPDVPHCRETHGAAITLHRPPLGSWPGIGARLTTRGDTLPYIQTWRDARPARNILALEPVNCDLRPNGTSGPGTRLAPGATWHSSLTLSFD</sequence>
<dbReference type="Proteomes" id="UP000219050">
    <property type="component" value="Chromosome"/>
</dbReference>
<dbReference type="InterPro" id="IPR027839">
    <property type="entry name" value="DUF4432"/>
</dbReference>
<name>A0A291LWY2_9RHOB</name>
<organism evidence="1 2">
    <name type="scientific">Pacificitalea manganoxidans</name>
    <dbReference type="NCBI Taxonomy" id="1411902"/>
    <lineage>
        <taxon>Bacteria</taxon>
        <taxon>Pseudomonadati</taxon>
        <taxon>Pseudomonadota</taxon>
        <taxon>Alphaproteobacteria</taxon>
        <taxon>Rhodobacterales</taxon>
        <taxon>Paracoccaceae</taxon>
        <taxon>Pacificitalea</taxon>
    </lineage>
</organism>
<evidence type="ECO:0008006" key="3">
    <source>
        <dbReference type="Google" id="ProtNLM"/>
    </source>
</evidence>
<dbReference type="InterPro" id="IPR011013">
    <property type="entry name" value="Gal_mutarotase_sf_dom"/>
</dbReference>
<reference evidence="1 2" key="1">
    <citation type="submission" date="2017-05" db="EMBL/GenBank/DDBJ databases">
        <title>Comparative genomic and metabolic analysis of manganese-oxidizing mechanisms in Celeribater manganoxidans DY25T: its adaption to the environment of polymetallic nodule.</title>
        <authorList>
            <person name="Wang X."/>
        </authorList>
    </citation>
    <scope>NUCLEOTIDE SEQUENCE [LARGE SCALE GENOMIC DNA]</scope>
    <source>
        <strain evidence="1 2">DY25</strain>
    </source>
</reference>
<keyword evidence="2" id="KW-1185">Reference proteome</keyword>
<dbReference type="KEGG" id="cmag:CBW24_03525"/>
<accession>A0A291LWY2</accession>
<gene>
    <name evidence="1" type="ORF">CBW24_03525</name>
</gene>
<evidence type="ECO:0000313" key="2">
    <source>
        <dbReference type="Proteomes" id="UP000219050"/>
    </source>
</evidence>
<dbReference type="EMBL" id="CP021404">
    <property type="protein sequence ID" value="ATI41164.1"/>
    <property type="molecule type" value="Genomic_DNA"/>
</dbReference>
<dbReference type="GO" id="GO:0003824">
    <property type="term" value="F:catalytic activity"/>
    <property type="evidence" value="ECO:0007669"/>
    <property type="project" value="InterPro"/>
</dbReference>
<dbReference type="InterPro" id="IPR014718">
    <property type="entry name" value="GH-type_carb-bd"/>
</dbReference>
<proteinExistence type="predicted"/>
<dbReference type="GO" id="GO:0030246">
    <property type="term" value="F:carbohydrate binding"/>
    <property type="evidence" value="ECO:0007669"/>
    <property type="project" value="InterPro"/>
</dbReference>
<dbReference type="GO" id="GO:0005975">
    <property type="term" value="P:carbohydrate metabolic process"/>
    <property type="evidence" value="ECO:0007669"/>
    <property type="project" value="InterPro"/>
</dbReference>
<dbReference type="AlphaFoldDB" id="A0A291LWY2"/>
<protein>
    <recommendedName>
        <fullName evidence="3">Galactose mutarotase-like enzyme</fullName>
    </recommendedName>
</protein>